<evidence type="ECO:0000313" key="4">
    <source>
        <dbReference type="EMBL" id="TDT50555.1"/>
    </source>
</evidence>
<dbReference type="InterPro" id="IPR010611">
    <property type="entry name" value="3D_dom"/>
</dbReference>
<dbReference type="InterPro" id="IPR051933">
    <property type="entry name" value="Resuscitation_pf_RpfB"/>
</dbReference>
<sequence>MVNLKNLLMQKLRQSFSGNWRVIVIAVLATVISLIAFSMGEKQVTIVVDGERINVATYKSSVKDVLSSANIEVGQKDKVLPGLEHRIKDDMEITIKRAFPITIKVEDKVLNITTSEDTVEDVLRSEGIVVNEKDKVYPGLKEMLTVNKEITIVRVTEEIITKSDTIAYKTIKQTDNNLEKGATKVIRDGVDGERITTIKVTYENGKEVARETVSQTIKKAPVDKIISVGALSWFMPSRGGEKVYYVKKLRMKATSYTVGPPHTPTTSGITASGMKVKRDPNGYSTVAVDPNVIPLGTRLYVEGYGYAIAADTGGAVKGNVIDLYFPPEQMGRSWSTHYTNVYILK</sequence>
<accession>A0A4V3ES76</accession>
<keyword evidence="2" id="KW-1133">Transmembrane helix</keyword>
<dbReference type="EMBL" id="SOAZ01000027">
    <property type="protein sequence ID" value="TDT50555.1"/>
    <property type="molecule type" value="Genomic_DNA"/>
</dbReference>
<dbReference type="Proteomes" id="UP000295325">
    <property type="component" value="Unassembled WGS sequence"/>
</dbReference>
<protein>
    <submittedName>
        <fullName evidence="4">Uncharacterized protein DUF348</fullName>
    </submittedName>
</protein>
<dbReference type="GO" id="GO:0004553">
    <property type="term" value="F:hydrolase activity, hydrolyzing O-glycosyl compounds"/>
    <property type="evidence" value="ECO:0007669"/>
    <property type="project" value="InterPro"/>
</dbReference>
<organism evidence="4 5">
    <name type="scientific">Fonticella tunisiensis</name>
    <dbReference type="NCBI Taxonomy" id="1096341"/>
    <lineage>
        <taxon>Bacteria</taxon>
        <taxon>Bacillati</taxon>
        <taxon>Bacillota</taxon>
        <taxon>Clostridia</taxon>
        <taxon>Eubacteriales</taxon>
        <taxon>Clostridiaceae</taxon>
        <taxon>Fonticella</taxon>
    </lineage>
</organism>
<keyword evidence="1" id="KW-0732">Signal</keyword>
<dbReference type="SMART" id="SM01208">
    <property type="entry name" value="G5"/>
    <property type="match status" value="1"/>
</dbReference>
<feature type="domain" description="G5" evidence="3">
    <location>
        <begin position="152"/>
        <end position="232"/>
    </location>
</feature>
<keyword evidence="2" id="KW-0812">Transmembrane</keyword>
<keyword evidence="2" id="KW-0472">Membrane</keyword>
<dbReference type="RefSeq" id="WP_133629094.1">
    <property type="nucleotide sequence ID" value="NZ_SOAZ01000027.1"/>
</dbReference>
<dbReference type="GO" id="GO:0019867">
    <property type="term" value="C:outer membrane"/>
    <property type="evidence" value="ECO:0007669"/>
    <property type="project" value="InterPro"/>
</dbReference>
<dbReference type="SUPFAM" id="SSF50685">
    <property type="entry name" value="Barwin-like endoglucanases"/>
    <property type="match status" value="1"/>
</dbReference>
<dbReference type="Gene3D" id="2.20.230.10">
    <property type="entry name" value="Resuscitation-promoting factor rpfb"/>
    <property type="match status" value="1"/>
</dbReference>
<dbReference type="Pfam" id="PF06725">
    <property type="entry name" value="3D"/>
    <property type="match status" value="1"/>
</dbReference>
<evidence type="ECO:0000256" key="1">
    <source>
        <dbReference type="ARBA" id="ARBA00022729"/>
    </source>
</evidence>
<keyword evidence="5" id="KW-1185">Reference proteome</keyword>
<comment type="caution">
    <text evidence="4">The sequence shown here is derived from an EMBL/GenBank/DDBJ whole genome shotgun (WGS) entry which is preliminary data.</text>
</comment>
<dbReference type="Gene3D" id="2.40.40.10">
    <property type="entry name" value="RlpA-like domain"/>
    <property type="match status" value="1"/>
</dbReference>
<reference evidence="4 5" key="1">
    <citation type="submission" date="2019-03" db="EMBL/GenBank/DDBJ databases">
        <title>Genomic Encyclopedia of Type Strains, Phase IV (KMG-IV): sequencing the most valuable type-strain genomes for metagenomic binning, comparative biology and taxonomic classification.</title>
        <authorList>
            <person name="Goeker M."/>
        </authorList>
    </citation>
    <scope>NUCLEOTIDE SEQUENCE [LARGE SCALE GENOMIC DNA]</scope>
    <source>
        <strain evidence="4 5">DSM 24455</strain>
    </source>
</reference>
<evidence type="ECO:0000259" key="3">
    <source>
        <dbReference type="PROSITE" id="PS51109"/>
    </source>
</evidence>
<proteinExistence type="predicted"/>
<gene>
    <name evidence="4" type="ORF">EDD71_12718</name>
</gene>
<dbReference type="AlphaFoldDB" id="A0A4V3ES76"/>
<dbReference type="GO" id="GO:0009254">
    <property type="term" value="P:peptidoglycan turnover"/>
    <property type="evidence" value="ECO:0007669"/>
    <property type="project" value="InterPro"/>
</dbReference>
<evidence type="ECO:0000313" key="5">
    <source>
        <dbReference type="Proteomes" id="UP000295325"/>
    </source>
</evidence>
<evidence type="ECO:0000256" key="2">
    <source>
        <dbReference type="SAM" id="Phobius"/>
    </source>
</evidence>
<dbReference type="OrthoDB" id="9798935at2"/>
<dbReference type="Pfam" id="PF07501">
    <property type="entry name" value="G5"/>
    <property type="match status" value="1"/>
</dbReference>
<dbReference type="PANTHER" id="PTHR39160">
    <property type="entry name" value="CELL WALL-BINDING PROTEIN YOCH"/>
    <property type="match status" value="1"/>
</dbReference>
<dbReference type="PANTHER" id="PTHR39160:SF4">
    <property type="entry name" value="RESUSCITATION-PROMOTING FACTOR RPFB"/>
    <property type="match status" value="1"/>
</dbReference>
<dbReference type="InterPro" id="IPR011098">
    <property type="entry name" value="G5_dom"/>
</dbReference>
<dbReference type="InterPro" id="IPR036908">
    <property type="entry name" value="RlpA-like_sf"/>
</dbReference>
<feature type="transmembrane region" description="Helical" evidence="2">
    <location>
        <begin position="20"/>
        <end position="39"/>
    </location>
</feature>
<dbReference type="CDD" id="cd22786">
    <property type="entry name" value="DPBB_YuiC-like"/>
    <property type="match status" value="1"/>
</dbReference>
<dbReference type="Pfam" id="PF03990">
    <property type="entry name" value="DUF348"/>
    <property type="match status" value="2"/>
</dbReference>
<dbReference type="InterPro" id="IPR007137">
    <property type="entry name" value="DUF348"/>
</dbReference>
<name>A0A4V3ES76_9CLOT</name>
<dbReference type="PROSITE" id="PS51109">
    <property type="entry name" value="G5"/>
    <property type="match status" value="1"/>
</dbReference>